<feature type="binding site" evidence="12">
    <location>
        <position position="127"/>
    </location>
    <ligand>
        <name>Fe cation</name>
        <dbReference type="ChEBI" id="CHEBI:24875"/>
    </ligand>
</feature>
<dbReference type="InterPro" id="IPR036388">
    <property type="entry name" value="WH-like_DNA-bd_sf"/>
</dbReference>
<proteinExistence type="inferred from homology"/>
<dbReference type="GO" id="GO:0005829">
    <property type="term" value="C:cytosol"/>
    <property type="evidence" value="ECO:0007669"/>
    <property type="project" value="TreeGrafter"/>
</dbReference>
<evidence type="ECO:0000313" key="14">
    <source>
        <dbReference type="EMBL" id="UUX52240.1"/>
    </source>
</evidence>
<dbReference type="AlphaFoldDB" id="A0A9J7AY94"/>
<sequence length="163" mass="18664">MESRVAALCLEKGLKMTEPRRVIARVLSEAEDHPDVESLHERVREIDRSISIATVYRTMKLFEEANIVTKRDFGDGRARYEEINGEEDHHHHMIDVTTGNVIEFYNEELEALKEFIARELGFELVDHHLELFGVPLKKAEAKTTAPKYKPKAKTKIISGKPPA</sequence>
<dbReference type="FunFam" id="1.10.10.10:FF:000051">
    <property type="entry name" value="Fur family transcriptional regulator"/>
    <property type="match status" value="1"/>
</dbReference>
<evidence type="ECO:0000256" key="6">
    <source>
        <dbReference type="ARBA" id="ARBA00022491"/>
    </source>
</evidence>
<dbReference type="PANTHER" id="PTHR33202">
    <property type="entry name" value="ZINC UPTAKE REGULATION PROTEIN"/>
    <property type="match status" value="1"/>
</dbReference>
<keyword evidence="7 12" id="KW-0479">Metal-binding</keyword>
<keyword evidence="5 13" id="KW-0963">Cytoplasm</keyword>
<dbReference type="InterPro" id="IPR036390">
    <property type="entry name" value="WH_DNA-bd_sf"/>
</dbReference>
<keyword evidence="6 13" id="KW-0678">Repressor</keyword>
<evidence type="ECO:0000313" key="15">
    <source>
        <dbReference type="Proteomes" id="UP001060336"/>
    </source>
</evidence>
<keyword evidence="8 13" id="KW-0862">Zinc</keyword>
<name>A0A9J7AY94_9PROT</name>
<reference evidence="14" key="1">
    <citation type="submission" date="2022-08" db="EMBL/GenBank/DDBJ databases">
        <title>Nisaea acidiphila sp. nov., isolated from a marine algal debris and emended description of the genus Nisaea Urios et al. 2008.</title>
        <authorList>
            <person name="Kwon K."/>
        </authorList>
    </citation>
    <scope>NUCLEOTIDE SEQUENCE</scope>
    <source>
        <strain evidence="14">MEBiC11861</strain>
    </source>
</reference>
<evidence type="ECO:0000256" key="5">
    <source>
        <dbReference type="ARBA" id="ARBA00022490"/>
    </source>
</evidence>
<evidence type="ECO:0000256" key="4">
    <source>
        <dbReference type="ARBA" id="ARBA00020910"/>
    </source>
</evidence>
<keyword evidence="10 13" id="KW-0238">DNA-binding</keyword>
<accession>A0A9J7AY94</accession>
<organism evidence="14 15">
    <name type="scientific">Nisaea acidiphila</name>
    <dbReference type="NCBI Taxonomy" id="1862145"/>
    <lineage>
        <taxon>Bacteria</taxon>
        <taxon>Pseudomonadati</taxon>
        <taxon>Pseudomonadota</taxon>
        <taxon>Alphaproteobacteria</taxon>
        <taxon>Rhodospirillales</taxon>
        <taxon>Thalassobaculaceae</taxon>
        <taxon>Nisaea</taxon>
    </lineage>
</organism>
<gene>
    <name evidence="13" type="primary">fur</name>
    <name evidence="14" type="ORF">NUH88_13055</name>
</gene>
<evidence type="ECO:0000256" key="13">
    <source>
        <dbReference type="RuleBase" id="RU364037"/>
    </source>
</evidence>
<dbReference type="Gene3D" id="1.10.10.10">
    <property type="entry name" value="Winged helix-like DNA-binding domain superfamily/Winged helix DNA-binding domain"/>
    <property type="match status" value="1"/>
</dbReference>
<dbReference type="InterPro" id="IPR002481">
    <property type="entry name" value="FUR"/>
</dbReference>
<evidence type="ECO:0000256" key="1">
    <source>
        <dbReference type="ARBA" id="ARBA00004496"/>
    </source>
</evidence>
<dbReference type="InterPro" id="IPR043135">
    <property type="entry name" value="Fur_C"/>
</dbReference>
<evidence type="ECO:0000256" key="3">
    <source>
        <dbReference type="ARBA" id="ARBA00011738"/>
    </source>
</evidence>
<dbReference type="SUPFAM" id="SSF46785">
    <property type="entry name" value="Winged helix' DNA-binding domain"/>
    <property type="match status" value="1"/>
</dbReference>
<dbReference type="GO" id="GO:1900376">
    <property type="term" value="P:regulation of secondary metabolite biosynthetic process"/>
    <property type="evidence" value="ECO:0007669"/>
    <property type="project" value="TreeGrafter"/>
</dbReference>
<dbReference type="PANTHER" id="PTHR33202:SF2">
    <property type="entry name" value="FERRIC UPTAKE REGULATION PROTEIN"/>
    <property type="match status" value="1"/>
</dbReference>
<feature type="binding site" evidence="12">
    <location>
        <position position="89"/>
    </location>
    <ligand>
        <name>Fe cation</name>
        <dbReference type="ChEBI" id="CHEBI:24875"/>
    </ligand>
</feature>
<dbReference type="GO" id="GO:0045892">
    <property type="term" value="P:negative regulation of DNA-templated transcription"/>
    <property type="evidence" value="ECO:0007669"/>
    <property type="project" value="TreeGrafter"/>
</dbReference>
<dbReference type="RefSeq" id="WP_257772206.1">
    <property type="nucleotide sequence ID" value="NZ_CP102480.1"/>
</dbReference>
<evidence type="ECO:0000256" key="11">
    <source>
        <dbReference type="ARBA" id="ARBA00023163"/>
    </source>
</evidence>
<keyword evidence="11 13" id="KW-0804">Transcription</keyword>
<protein>
    <recommendedName>
        <fullName evidence="4 13">Ferric uptake regulation protein</fullName>
    </recommendedName>
</protein>
<dbReference type="GO" id="GO:0000976">
    <property type="term" value="F:transcription cis-regulatory region binding"/>
    <property type="evidence" value="ECO:0007669"/>
    <property type="project" value="TreeGrafter"/>
</dbReference>
<dbReference type="CDD" id="cd07153">
    <property type="entry name" value="Fur_like"/>
    <property type="match status" value="1"/>
</dbReference>
<evidence type="ECO:0000256" key="8">
    <source>
        <dbReference type="ARBA" id="ARBA00022833"/>
    </source>
</evidence>
<comment type="subunit">
    <text evidence="3 13">Homodimer.</text>
</comment>
<dbReference type="GO" id="GO:0008270">
    <property type="term" value="F:zinc ion binding"/>
    <property type="evidence" value="ECO:0007669"/>
    <property type="project" value="TreeGrafter"/>
</dbReference>
<dbReference type="KEGG" id="naci:NUH88_13055"/>
<dbReference type="EMBL" id="CP102480">
    <property type="protein sequence ID" value="UUX52240.1"/>
    <property type="molecule type" value="Genomic_DNA"/>
</dbReference>
<keyword evidence="12 13" id="KW-0408">Iron</keyword>
<dbReference type="Proteomes" id="UP001060336">
    <property type="component" value="Chromosome"/>
</dbReference>
<comment type="similarity">
    <text evidence="2 13">Belongs to the Fur family.</text>
</comment>
<keyword evidence="15" id="KW-1185">Reference proteome</keyword>
<comment type="cofactor">
    <cofactor evidence="12">
        <name>Mn(2+)</name>
        <dbReference type="ChEBI" id="CHEBI:29035"/>
    </cofactor>
    <cofactor evidence="12">
        <name>Fe(2+)</name>
        <dbReference type="ChEBI" id="CHEBI:29033"/>
    </cofactor>
    <text evidence="12">Binds 1 Mn(2+) or Fe(2+) ion per subunit.</text>
</comment>
<evidence type="ECO:0000256" key="12">
    <source>
        <dbReference type="PIRSR" id="PIRSR602481-2"/>
    </source>
</evidence>
<evidence type="ECO:0000256" key="7">
    <source>
        <dbReference type="ARBA" id="ARBA00022723"/>
    </source>
</evidence>
<evidence type="ECO:0000256" key="10">
    <source>
        <dbReference type="ARBA" id="ARBA00023125"/>
    </source>
</evidence>
<dbReference type="Pfam" id="PF01475">
    <property type="entry name" value="FUR"/>
    <property type="match status" value="1"/>
</dbReference>
<dbReference type="GO" id="GO:0003700">
    <property type="term" value="F:DNA-binding transcription factor activity"/>
    <property type="evidence" value="ECO:0007669"/>
    <property type="project" value="UniProtKB-UniRule"/>
</dbReference>
<dbReference type="Gene3D" id="3.30.1490.190">
    <property type="match status" value="1"/>
</dbReference>
<evidence type="ECO:0000256" key="2">
    <source>
        <dbReference type="ARBA" id="ARBA00007957"/>
    </source>
</evidence>
<evidence type="ECO:0000256" key="9">
    <source>
        <dbReference type="ARBA" id="ARBA00023015"/>
    </source>
</evidence>
<keyword evidence="9 13" id="KW-0805">Transcription regulation</keyword>
<comment type="subcellular location">
    <subcellularLocation>
        <location evidence="1 13">Cytoplasm</location>
    </subcellularLocation>
</comment>
<feature type="binding site" evidence="12">
    <location>
        <position position="110"/>
    </location>
    <ligand>
        <name>Fe cation</name>
        <dbReference type="ChEBI" id="CHEBI:24875"/>
    </ligand>
</feature>